<dbReference type="Pfam" id="PF25944">
    <property type="entry name" value="Beta-barrel_RND"/>
    <property type="match status" value="1"/>
</dbReference>
<dbReference type="Pfam" id="PF25876">
    <property type="entry name" value="HH_MFP_RND"/>
    <property type="match status" value="1"/>
</dbReference>
<feature type="coiled-coil region" evidence="3">
    <location>
        <begin position="175"/>
        <end position="202"/>
    </location>
</feature>
<feature type="domain" description="Multidrug resistance protein MdtA-like barrel-sandwich hybrid" evidence="5">
    <location>
        <begin position="136"/>
        <end position="267"/>
    </location>
</feature>
<gene>
    <name evidence="8" type="ORF">CCS01_10640</name>
</gene>
<evidence type="ECO:0000259" key="4">
    <source>
        <dbReference type="Pfam" id="PF25876"/>
    </source>
</evidence>
<keyword evidence="3" id="KW-0175">Coiled coil</keyword>
<dbReference type="Proteomes" id="UP000239724">
    <property type="component" value="Unassembled WGS sequence"/>
</dbReference>
<dbReference type="SUPFAM" id="SSF111369">
    <property type="entry name" value="HlyD-like secretion proteins"/>
    <property type="match status" value="1"/>
</dbReference>
<protein>
    <submittedName>
        <fullName evidence="8">Uncharacterized protein</fullName>
    </submittedName>
</protein>
<dbReference type="PANTHER" id="PTHR30158">
    <property type="entry name" value="ACRA/E-RELATED COMPONENT OF DRUG EFFLUX TRANSPORTER"/>
    <property type="match status" value="1"/>
</dbReference>
<evidence type="ECO:0000256" key="2">
    <source>
        <dbReference type="ARBA" id="ARBA00009477"/>
    </source>
</evidence>
<dbReference type="PANTHER" id="PTHR30158:SF3">
    <property type="entry name" value="MULTIDRUG EFFLUX PUMP SUBUNIT ACRA-RELATED"/>
    <property type="match status" value="1"/>
</dbReference>
<dbReference type="AlphaFoldDB" id="A0A2S6NIW1"/>
<dbReference type="InterPro" id="IPR006143">
    <property type="entry name" value="RND_pump_MFP"/>
</dbReference>
<evidence type="ECO:0000256" key="1">
    <source>
        <dbReference type="ARBA" id="ARBA00004196"/>
    </source>
</evidence>
<comment type="similarity">
    <text evidence="2">Belongs to the membrane fusion protein (MFP) (TC 8.A.1) family.</text>
</comment>
<evidence type="ECO:0000256" key="3">
    <source>
        <dbReference type="SAM" id="Coils"/>
    </source>
</evidence>
<dbReference type="InterPro" id="IPR058627">
    <property type="entry name" value="MdtA-like_C"/>
</dbReference>
<dbReference type="InterPro" id="IPR058624">
    <property type="entry name" value="MdtA-like_HH"/>
</dbReference>
<dbReference type="GO" id="GO:0046677">
    <property type="term" value="P:response to antibiotic"/>
    <property type="evidence" value="ECO:0007669"/>
    <property type="project" value="TreeGrafter"/>
</dbReference>
<dbReference type="Gene3D" id="2.40.30.170">
    <property type="match status" value="1"/>
</dbReference>
<dbReference type="PROSITE" id="PS51257">
    <property type="entry name" value="PROKAR_LIPOPROTEIN"/>
    <property type="match status" value="1"/>
</dbReference>
<comment type="caution">
    <text evidence="8">The sequence shown here is derived from an EMBL/GenBank/DDBJ whole genome shotgun (WGS) entry which is preliminary data.</text>
</comment>
<evidence type="ECO:0000313" key="8">
    <source>
        <dbReference type="EMBL" id="PPQ34496.1"/>
    </source>
</evidence>
<dbReference type="InterPro" id="IPR058626">
    <property type="entry name" value="MdtA-like_b-barrel"/>
</dbReference>
<evidence type="ECO:0000313" key="9">
    <source>
        <dbReference type="Proteomes" id="UP000239724"/>
    </source>
</evidence>
<dbReference type="Gene3D" id="1.10.287.470">
    <property type="entry name" value="Helix hairpin bin"/>
    <property type="match status" value="1"/>
</dbReference>
<feature type="domain" description="Multidrug resistance protein MdtA-like C-terminal permuted SH3" evidence="7">
    <location>
        <begin position="382"/>
        <end position="442"/>
    </location>
</feature>
<dbReference type="Pfam" id="PF25917">
    <property type="entry name" value="BSH_RND"/>
    <property type="match status" value="1"/>
</dbReference>
<evidence type="ECO:0000259" key="7">
    <source>
        <dbReference type="Pfam" id="PF25967"/>
    </source>
</evidence>
<dbReference type="GO" id="GO:0005886">
    <property type="term" value="C:plasma membrane"/>
    <property type="evidence" value="ECO:0007669"/>
    <property type="project" value="TreeGrafter"/>
</dbReference>
<dbReference type="Pfam" id="PF25967">
    <property type="entry name" value="RND-MFP_C"/>
    <property type="match status" value="1"/>
</dbReference>
<proteinExistence type="inferred from homology"/>
<dbReference type="EMBL" id="NHRY01000108">
    <property type="protein sequence ID" value="PPQ34496.1"/>
    <property type="molecule type" value="Genomic_DNA"/>
</dbReference>
<dbReference type="Gene3D" id="2.40.50.100">
    <property type="match status" value="1"/>
</dbReference>
<dbReference type="GO" id="GO:0022857">
    <property type="term" value="F:transmembrane transporter activity"/>
    <property type="evidence" value="ECO:0007669"/>
    <property type="project" value="InterPro"/>
</dbReference>
<feature type="domain" description="Multidrug resistance protein MdtA-like alpha-helical hairpin" evidence="4">
    <location>
        <begin position="176"/>
        <end position="244"/>
    </location>
</feature>
<dbReference type="InterPro" id="IPR058625">
    <property type="entry name" value="MdtA-like_BSH"/>
</dbReference>
<evidence type="ECO:0000259" key="6">
    <source>
        <dbReference type="Pfam" id="PF25944"/>
    </source>
</evidence>
<feature type="domain" description="Multidrug resistance protein MdtA-like beta-barrel" evidence="6">
    <location>
        <begin position="280"/>
        <end position="349"/>
    </location>
</feature>
<organism evidence="8 9">
    <name type="scientific">Rhodopila globiformis</name>
    <name type="common">Rhodopseudomonas globiformis</name>
    <dbReference type="NCBI Taxonomy" id="1071"/>
    <lineage>
        <taxon>Bacteria</taxon>
        <taxon>Pseudomonadati</taxon>
        <taxon>Pseudomonadota</taxon>
        <taxon>Alphaproteobacteria</taxon>
        <taxon>Acetobacterales</taxon>
        <taxon>Acetobacteraceae</taxon>
        <taxon>Rhodopila</taxon>
    </lineage>
</organism>
<name>A0A2S6NIW1_RHOGL</name>
<reference evidence="8 9" key="1">
    <citation type="journal article" date="2018" name="Arch. Microbiol.">
        <title>New insights into the metabolic potential of the phototrophic purple bacterium Rhodopila globiformis DSM 161(T) from its draft genome sequence and evidence for a vanadium-dependent nitrogenase.</title>
        <authorList>
            <person name="Imhoff J.F."/>
            <person name="Rahn T."/>
            <person name="Kunzel S."/>
            <person name="Neulinger S.C."/>
        </authorList>
    </citation>
    <scope>NUCLEOTIDE SEQUENCE [LARGE SCALE GENOMIC DNA]</scope>
    <source>
        <strain evidence="8 9">DSM 161</strain>
    </source>
</reference>
<keyword evidence="9" id="KW-1185">Reference proteome</keyword>
<accession>A0A2S6NIW1</accession>
<dbReference type="Gene3D" id="2.40.420.20">
    <property type="match status" value="1"/>
</dbReference>
<evidence type="ECO:0000259" key="5">
    <source>
        <dbReference type="Pfam" id="PF25917"/>
    </source>
</evidence>
<comment type="subcellular location">
    <subcellularLocation>
        <location evidence="1">Cell envelope</location>
    </subcellularLocation>
</comment>
<dbReference type="NCBIfam" id="TIGR01730">
    <property type="entry name" value="RND_mfp"/>
    <property type="match status" value="1"/>
</dbReference>
<sequence>MICRQRGGLLSWPRGNAGLPAVASACGPAVCARRSLRRPPPNLAASRTRCPIAIGKHYPTFMHAPQRAPDMESRLMHLPRLPCALVAVLAALLLPPAVGQAQMPGGPPSVGVERAAQTAITETSEFVGRIQSVDRVVLTARVTAFLDQRLFTEGSEVKQGDLLYRLERAPFEASVQQQEAAVADASARLANANIQLARAQSLLNTPAGQRSNVDDAIANQRSQAAQVMSAQAQLRQAQINLDYTEIRAPISGKISRTSITVGNVVSPSSGPLATIVSQDPMYVLFPVASRAQAELEKRYADKGGMNAVVVKLRLPDGTMYDRDGKIDYVEPTVSATTDTIMLRARIPNPVRIPATEGQPVERTLVDGAFVNVLVEGIEPVMALGIPRKAVLSDQQGDYVYVVGPDKKVEQRRIQLGQSTPTIAVVAGGLKEGEMVVTEGIQRVRPGIAVNPGPATPPPHAGRS</sequence>
<dbReference type="GO" id="GO:0030313">
    <property type="term" value="C:cell envelope"/>
    <property type="evidence" value="ECO:0007669"/>
    <property type="project" value="UniProtKB-SubCell"/>
</dbReference>